<dbReference type="AlphaFoldDB" id="A0AAC9HQL0"/>
<dbReference type="GO" id="GO:0008237">
    <property type="term" value="F:metallopeptidase activity"/>
    <property type="evidence" value="ECO:0007669"/>
    <property type="project" value="UniProtKB-KW"/>
</dbReference>
<dbReference type="NCBIfam" id="TIGR03296">
    <property type="entry name" value="M6dom_TIGR03296"/>
    <property type="match status" value="1"/>
</dbReference>
<reference evidence="3" key="1">
    <citation type="submission" date="2016-03" db="EMBL/GenBank/DDBJ databases">
        <title>Complete genome sequence of the type strain Actinoalloteichus hymeniacidonis DSM 45092.</title>
        <authorList>
            <person name="Schaffert L."/>
            <person name="Albersmeier A."/>
            <person name="Winkler A."/>
            <person name="Kalinowski J."/>
            <person name="Zotchev S."/>
            <person name="Ruckert C."/>
        </authorList>
    </citation>
    <scope>NUCLEOTIDE SEQUENCE [LARGE SCALE GENOMIC DNA]</scope>
    <source>
        <strain evidence="3">HPA177(T) (DSM 45092(T))</strain>
    </source>
</reference>
<evidence type="ECO:0000256" key="1">
    <source>
        <dbReference type="SAM" id="SignalP"/>
    </source>
</evidence>
<feature type="signal peptide" evidence="1">
    <location>
        <begin position="1"/>
        <end position="36"/>
    </location>
</feature>
<sequence length="669" mass="71723">MRPRHTGIRRRIGRRAAVTTVAAAMVVSIGALPATAQSSAVGTDGFAVASAPIDPPSWVNPEDMSWADYRAVPGTNWADPSLVPTEDTFRGALVLADYPDQDFAVTQPAGSTVFGNPDVLAADVPRNEVDDFYASFLNTPGELNHGHTINEYWMEDSRGRFGVELTGFGPFRLPGRSFEYGIDMQGPEFCPTGYSCDRDLRADAGAAWRAEVGDEVADGFDFVFFLSAGQDESSTWQEFGEMMFADREDVPDEFGPPDESLPNWSDTRYVDWTSWRAAAGIWPNARSGSSTQAESSGQAVYVHELSHILGIGDNYNNPYADPPIRSYSGLWDMMSRGTFNGPGGTHTRWLIPPTAGSAMGAQHMMRNKLQLGLIDESEVLRLDAGELAEDGVAIAEVTARVVAPEGPAVTGINVVLPDGDQSPACDQAQNPLCDGGGYQNYTLEVVDRMGSDSFTPDSGVLLAKTKDIDRAPFIWVVDANPEDIGLVDFYRPDGTPAMVSIGDPRQLADALFKAGTESGSAAEFVDEANRLHFYVLDLNRDADGVLSYTVAVRSLDGDGPHRRGLSLRPTGAAHAEQGVAQCSFPLRNLGAVEGGGDVYRLSADTDAQGWSTQLPTELVTSSPGETVSVSVLATAAEDAARTGEVVLTAVSESDPTQRQTADCRVVLSR</sequence>
<keyword evidence="1" id="KW-0732">Signal</keyword>
<gene>
    <name evidence="2" type="ORF">TL08_11710</name>
</gene>
<feature type="chain" id="PRO_5042162388" evidence="1">
    <location>
        <begin position="37"/>
        <end position="669"/>
    </location>
</feature>
<dbReference type="SUPFAM" id="SSF55486">
    <property type="entry name" value="Metalloproteases ('zincins'), catalytic domain"/>
    <property type="match status" value="1"/>
</dbReference>
<dbReference type="EMBL" id="CP014859">
    <property type="protein sequence ID" value="AOS63156.1"/>
    <property type="molecule type" value="Genomic_DNA"/>
</dbReference>
<keyword evidence="2" id="KW-0378">Hydrolase</keyword>
<organism evidence="2 3">
    <name type="scientific">Actinoalloteichus hymeniacidonis</name>
    <dbReference type="NCBI Taxonomy" id="340345"/>
    <lineage>
        <taxon>Bacteria</taxon>
        <taxon>Bacillati</taxon>
        <taxon>Actinomycetota</taxon>
        <taxon>Actinomycetes</taxon>
        <taxon>Pseudonocardiales</taxon>
        <taxon>Pseudonocardiaceae</taxon>
        <taxon>Actinoalloteichus</taxon>
    </lineage>
</organism>
<name>A0AAC9HQL0_9PSEU</name>
<keyword evidence="2" id="KW-0482">Metalloprotease</keyword>
<protein>
    <submittedName>
        <fullName evidence="2">M6 family metalloprotease domain-containing protein</fullName>
    </submittedName>
</protein>
<dbReference type="RefSeq" id="WP_172803779.1">
    <property type="nucleotide sequence ID" value="NZ_CP014859.1"/>
</dbReference>
<evidence type="ECO:0000313" key="2">
    <source>
        <dbReference type="EMBL" id="AOS63156.1"/>
    </source>
</evidence>
<proteinExistence type="predicted"/>
<dbReference type="InterPro" id="IPR008757">
    <property type="entry name" value="Peptidase_M6-like_domain"/>
</dbReference>
<evidence type="ECO:0000313" key="3">
    <source>
        <dbReference type="Proteomes" id="UP000095210"/>
    </source>
</evidence>
<keyword evidence="3" id="KW-1185">Reference proteome</keyword>
<dbReference type="KEGG" id="ahm:TL08_11710"/>
<accession>A0AAC9HQL0</accession>
<dbReference type="GO" id="GO:0006508">
    <property type="term" value="P:proteolysis"/>
    <property type="evidence" value="ECO:0007669"/>
    <property type="project" value="InterPro"/>
</dbReference>
<keyword evidence="2" id="KW-0645">Protease</keyword>
<dbReference type="Proteomes" id="UP000095210">
    <property type="component" value="Chromosome"/>
</dbReference>